<proteinExistence type="predicted"/>
<keyword evidence="1" id="KW-0175">Coiled coil</keyword>
<feature type="coiled-coil region" evidence="1">
    <location>
        <begin position="1085"/>
        <end position="1118"/>
    </location>
</feature>
<feature type="transmembrane region" description="Helical" evidence="3">
    <location>
        <begin position="997"/>
        <end position="1018"/>
    </location>
</feature>
<organism evidence="4 5">
    <name type="scientific">Plasmodium gallinaceum</name>
    <dbReference type="NCBI Taxonomy" id="5849"/>
    <lineage>
        <taxon>Eukaryota</taxon>
        <taxon>Sar</taxon>
        <taxon>Alveolata</taxon>
        <taxon>Apicomplexa</taxon>
        <taxon>Aconoidasida</taxon>
        <taxon>Haemosporida</taxon>
        <taxon>Plasmodiidae</taxon>
        <taxon>Plasmodium</taxon>
        <taxon>Plasmodium (Haemamoeba)</taxon>
    </lineage>
</organism>
<evidence type="ECO:0000256" key="3">
    <source>
        <dbReference type="SAM" id="Phobius"/>
    </source>
</evidence>
<dbReference type="RefSeq" id="XP_028530249.1">
    <property type="nucleotide sequence ID" value="XM_028673836.1"/>
</dbReference>
<sequence>MKTPLNDLIRECKELDDYSSNLKKKNCKIISYLKNKSKINSLLLNTKEIKQNQFLNGESSKLYFKDEKVNNLQNKVSNYFDLLNNDSMNVKNELRYKSSNQLNEFNIIPNNPPGKKKRKEKAAFLNKIKTFSNVEENKYNKNIFLKEYKNSTIRKKEHSNEYNVPKIENNYDIKNNIYIKCMNVDRGNSEKYRINYFSPKEELTINQNEYNFINNYNKISRKKCNIKNNNSNYDNLLQIYEHKYLKIISNANRKSSSKHIYKKDYSVNLLNDKLNNKLITDNNNNYQDKKKKINYLGNSKIPNSNTYEEINNQNNLKHTKNNNLNNYLIKRETDKISDDNNNNINENNNNVNSININENNDNVNSNNINENNNNVNSNNINENNDNDISNNEKSIDDNNINNYKQRLKINNNFDSIFKNEFKNNNYSMEINFSKDKKMNNDIRKVIKSINTLYSFIKDNVASNNKIREEIDGNYFNNDYNMNFNEYSSIDKEQNLHNYARKKYIEEFKILRKKQKKKIKIIQCEHIRKKQNKITKKKIGKLNKKIHIKISQSTFNLEKEIRLEEKKKFENKIKKEEIEYLQEMKNNEKRKIMKILDNGINKSNAELLEIETKDLIKKVDETKCKDIKSFIFSELKNELSSNLLITNDNKSYICNNKYIYKDNNLKLDKNIKSPKEINKNRTKHPTFFESTKYHSNKESINYLKKIKNINVRNFLIYKKKKIFTINKNNSKNINLRNITTNNIKLKKDNNEILLKNNIKRKLKSAVEDNANLTLSENENEDITKNSKGDFSECSVNIERFNNISKNIFKEECPEIKNYNNNYNLKEYITIRINNKQNYEEKKNIFDSNKFNSLNKSGFITKESENINIFCKSKNKEKKNNLGNLQNYRKELKRKNNIFNKSVNKTLDKKLYENNNYSFFPILLSHNNIIYIEEQHNRTYIYLVNNLNNVIHNIFKYKNKILFFHVFFYIFNLFLFYKLLNTDLLNKQGNFATKETICILYFMIIEFYLLFLNNAIFFFLKSQMRKAIALLDKVNLIYSLSKLFPKYYSYFKRHFSILEDIDKELHKKNKKIINSNNFEDLLNSNCIIKSENNLNDLEKLNNKKENNSDKINQLDKLNNLDFIPNNEEKKKNKKKSLKGLIRKTDKNLDFNTSKNCKNIYIYPSNNENSKYFNDKVKYKENKMVQINKKIKSNDKINFNYSKSRYQIKKYNDKEIIDFMFFILSNQKNLNLDKLFFLKLRKYTNYLIIFFFALLIYITVYFEIKDPFYFYLQKNCIFFTLVSFIILIQILFCIIIEIKKIFVEEMRIFLNKRIINLEYPLYIYINQKLK</sequence>
<feature type="transmembrane region" description="Helical" evidence="3">
    <location>
        <begin position="1240"/>
        <end position="1259"/>
    </location>
</feature>
<keyword evidence="3" id="KW-0472">Membrane</keyword>
<feature type="region of interest" description="Disordered" evidence="2">
    <location>
        <begin position="339"/>
        <end position="358"/>
    </location>
</feature>
<feature type="transmembrane region" description="Helical" evidence="3">
    <location>
        <begin position="1274"/>
        <end position="1295"/>
    </location>
</feature>
<dbReference type="OrthoDB" id="384723at2759"/>
<gene>
    <name evidence="4" type="ORF">PGAL8A_00502100</name>
</gene>
<dbReference type="GeneID" id="39733554"/>
<dbReference type="Proteomes" id="UP000220797">
    <property type="component" value="Unassembled WGS sequence"/>
</dbReference>
<evidence type="ECO:0000256" key="1">
    <source>
        <dbReference type="SAM" id="Coils"/>
    </source>
</evidence>
<comment type="caution">
    <text evidence="4">The sequence shown here is derived from an EMBL/GenBank/DDBJ whole genome shotgun (WGS) entry which is preliminary data.</text>
</comment>
<feature type="coiled-coil region" evidence="1">
    <location>
        <begin position="558"/>
        <end position="590"/>
    </location>
</feature>
<protein>
    <submittedName>
        <fullName evidence="4">Uncharacterized protein</fullName>
    </submittedName>
</protein>
<feature type="transmembrane region" description="Helical" evidence="3">
    <location>
        <begin position="959"/>
        <end position="977"/>
    </location>
</feature>
<name>A0A1J1GY87_PLAGA</name>
<accession>A0A1J1GY87</accession>
<evidence type="ECO:0000256" key="2">
    <source>
        <dbReference type="SAM" id="MobiDB-lite"/>
    </source>
</evidence>
<keyword evidence="3" id="KW-1133">Transmembrane helix</keyword>
<keyword evidence="3" id="KW-0812">Transmembrane</keyword>
<evidence type="ECO:0000313" key="4">
    <source>
        <dbReference type="EMBL" id="CRG97448.1"/>
    </source>
</evidence>
<dbReference type="EMBL" id="CVMV01000110">
    <property type="protein sequence ID" value="CRG97448.1"/>
    <property type="molecule type" value="Genomic_DNA"/>
</dbReference>
<dbReference type="OMA" id="ETICILY"/>
<reference evidence="4" key="1">
    <citation type="submission" date="2015-04" db="EMBL/GenBank/DDBJ databases">
        <authorList>
            <consortium name="Pathogen Informatics"/>
        </authorList>
    </citation>
    <scope>NUCLEOTIDE SEQUENCE [LARGE SCALE GENOMIC DNA]</scope>
    <source>
        <strain evidence="4">8A</strain>
    </source>
</reference>
<dbReference type="VEuPathDB" id="PlasmoDB:PGAL8A_00502100"/>
<keyword evidence="5" id="KW-1185">Reference proteome</keyword>
<evidence type="ECO:0000313" key="5">
    <source>
        <dbReference type="Proteomes" id="UP000220797"/>
    </source>
</evidence>